<feature type="transmembrane region" description="Helical" evidence="1">
    <location>
        <begin position="22"/>
        <end position="42"/>
    </location>
</feature>
<keyword evidence="1" id="KW-0812">Transmembrane</keyword>
<feature type="transmembrane region" description="Helical" evidence="1">
    <location>
        <begin position="82"/>
        <end position="106"/>
    </location>
</feature>
<protein>
    <submittedName>
        <fullName evidence="2">Uncharacterized protein</fullName>
    </submittedName>
</protein>
<dbReference type="EMBL" id="MU825419">
    <property type="protein sequence ID" value="KAJ7390182.1"/>
    <property type="molecule type" value="Genomic_DNA"/>
</dbReference>
<dbReference type="OrthoDB" id="5985333at2759"/>
<evidence type="ECO:0000313" key="2">
    <source>
        <dbReference type="EMBL" id="KAJ7390182.1"/>
    </source>
</evidence>
<dbReference type="Gene3D" id="1.10.287.70">
    <property type="match status" value="1"/>
</dbReference>
<name>A0A9W9ZYN9_9CNID</name>
<accession>A0A9W9ZYN9</accession>
<dbReference type="AlphaFoldDB" id="A0A9W9ZYN9"/>
<keyword evidence="1" id="KW-1133">Transmembrane helix</keyword>
<evidence type="ECO:0000313" key="3">
    <source>
        <dbReference type="Proteomes" id="UP001163046"/>
    </source>
</evidence>
<dbReference type="Proteomes" id="UP001163046">
    <property type="component" value="Unassembled WGS sequence"/>
</dbReference>
<keyword evidence="1" id="KW-0472">Membrane</keyword>
<keyword evidence="3" id="KW-1185">Reference proteome</keyword>
<organism evidence="2 3">
    <name type="scientific">Desmophyllum pertusum</name>
    <dbReference type="NCBI Taxonomy" id="174260"/>
    <lineage>
        <taxon>Eukaryota</taxon>
        <taxon>Metazoa</taxon>
        <taxon>Cnidaria</taxon>
        <taxon>Anthozoa</taxon>
        <taxon>Hexacorallia</taxon>
        <taxon>Scleractinia</taxon>
        <taxon>Caryophylliina</taxon>
        <taxon>Caryophylliidae</taxon>
        <taxon>Desmophyllum</taxon>
    </lineage>
</organism>
<proteinExistence type="predicted"/>
<sequence>MAIVAQQGIPGEELMAAILDSWPILIFIGMSLSLSGIVMWVLDHRSNSEEFPEFFLAEYLKLSGGCCYHDNSWVPRSIGGRLFGVVWINVGLVILAIFMGMITASLSSNGVEQVNNLYGMPVAVMNGSAEQQLAILQNAEVHVKRSFDELYKSVQSGKPV</sequence>
<gene>
    <name evidence="2" type="ORF">OS493_026689</name>
</gene>
<comment type="caution">
    <text evidence="2">The sequence shown here is derived from an EMBL/GenBank/DDBJ whole genome shotgun (WGS) entry which is preliminary data.</text>
</comment>
<reference evidence="2" key="1">
    <citation type="submission" date="2023-01" db="EMBL/GenBank/DDBJ databases">
        <title>Genome assembly of the deep-sea coral Lophelia pertusa.</title>
        <authorList>
            <person name="Herrera S."/>
            <person name="Cordes E."/>
        </authorList>
    </citation>
    <scope>NUCLEOTIDE SEQUENCE</scope>
    <source>
        <strain evidence="2">USNM1676648</strain>
        <tissue evidence="2">Polyp</tissue>
    </source>
</reference>
<evidence type="ECO:0000256" key="1">
    <source>
        <dbReference type="SAM" id="Phobius"/>
    </source>
</evidence>